<sequence length="1390" mass="152270">MKFVLTLRLAPISIKNLAARAFCNPADVETFTEEIKESLLTKRHGKGADFVRAVREIVDRCEKKKKQEQVSNDNSSDVISVPNASKSAESLMDSRLKDEASAVMVNSCPKIPYSTRAKNNPSSTESAAATRRKAALRDAEMPSEDPTGNFGATETPLPTTYSLSRKLEFLQPKSIVTQKRAPSARRSRSSAEVDPSRSQNSLLPSSHGGSCAGDTAATVLRDGYVRKNKLIRKPSNVAEGHDSESAAFVSNGSIEENGSEIASVDSDTLSFNEGSTLESACELLQPEYVVECREGDVEFNQSLDFAVVVKKKRKPNRKRASNDTSELNARLDREAAIENKVYKTEQISPRDLDELNSRHSKEEGDEHLPLVKRARVRMGRPSSAGEELDTLVRAEEKSSEVPNCISDQGCTPLICEEDSPVKNSSSVKRDAVGSSPSNKGPVNKPQAWELKKHQLFSCSVDGEAALPPSKRLHRALEAMSANAAEDLQTSSEAPTTMKTINNGCSFSSLGDCTNISMEGKAETEFGSSASQDASGTMRCQWNDRADTDSKSFTEVAACTTPFSGNNGSKHVSVDSAEGKDLSVSSLGTRTAEIVVVQSPKVLSPILGGKQACLECDHGSVLSNDDCKTQNSELSKPCKEFDPLELSRKSSNPVAGDVRILIASPPNDTNLLLHTAEGECCETTKLWNPPSDKNIQDNEKSKVLKGTEPILKDSSNIPSPTPVKVMMSAVQGPHLSHSTIFSEDHLGDKAVSCIQPSSTPRDGLNSVAMVSPRNTLIYNRSTPDNSNSLENNGCYSPEVPLHHEKLSPAGKWSNRAEGNSALASFEAILGTLTRTKEIIGRATRIAIDCAKFGSAAKVVEILVRRLERESSLHRRVDLFFLVDSIAQCSRSLKGDVSCIYPSAIQAVLPRILLAAAPPGSSSQENHRQCLKVLRVWQERRILPEFIIRRHIRELDSVCSSSSTDAFCRRPLRTERAFDDPIREMEGMLVDEYGSNSSFQLPGFHMPTMLKDDDEGRDSDGEGFEAVTPEHNSEIPEELESIPMPAVEKHRHILEDVDGELEMEDVAPTFEGGMRSISDVTGVNTAQIGHPTFEQHFPPPFPPPLLKNVPPPFCPPLPTSPPPPPPPLPPTPSVPLPLAILDSVRNGLDSKLCMNGQNINHEFQESIAQQSFATRIYSTISDGVQYRAPEGRDRQLHIQRQIPDSVDSCSFSCARVPHPQIQVGNGFQQSDGAALDNNAFHLRPPHPAPSNQFSYFQTDQQRPLQREIPLPSYPNRFHSVQNTEGRNFYSDHDRMKLAPHDIGPCHPDSARMPYVSHPYGGPPCQPAMANHRWVFPPQALNHRVLIPHRRPSEAPIPVATRGLCSVLLIFPFHSEHFSYCVTGLVHSCLALF</sequence>
<keyword evidence="1" id="KW-0507">mRNA processing</keyword>
<feature type="compositionally biased region" description="Low complexity" evidence="2">
    <location>
        <begin position="70"/>
        <end position="81"/>
    </location>
</feature>
<feature type="compositionally biased region" description="Polar residues" evidence="2">
    <location>
        <begin position="116"/>
        <end position="127"/>
    </location>
</feature>
<organism evidence="4 5">
    <name type="scientific">Ilex paraguariensis</name>
    <name type="common">yerba mate</name>
    <dbReference type="NCBI Taxonomy" id="185542"/>
    <lineage>
        <taxon>Eukaryota</taxon>
        <taxon>Viridiplantae</taxon>
        <taxon>Streptophyta</taxon>
        <taxon>Embryophyta</taxon>
        <taxon>Tracheophyta</taxon>
        <taxon>Spermatophyta</taxon>
        <taxon>Magnoliopsida</taxon>
        <taxon>eudicotyledons</taxon>
        <taxon>Gunneridae</taxon>
        <taxon>Pentapetalae</taxon>
        <taxon>asterids</taxon>
        <taxon>campanulids</taxon>
        <taxon>Aquifoliales</taxon>
        <taxon>Aquifoliaceae</taxon>
        <taxon>Ilex</taxon>
    </lineage>
</organism>
<dbReference type="Gene3D" id="1.25.40.90">
    <property type="match status" value="1"/>
</dbReference>
<dbReference type="InterPro" id="IPR008942">
    <property type="entry name" value="ENTH_VHS"/>
</dbReference>
<dbReference type="GO" id="GO:0006397">
    <property type="term" value="P:mRNA processing"/>
    <property type="evidence" value="ECO:0007669"/>
    <property type="project" value="UniProtKB-KW"/>
</dbReference>
<dbReference type="PANTHER" id="PTHR12550">
    <property type="entry name" value="HEPATOMA-DERIVED GROWTH FACTOR-RELATED"/>
    <property type="match status" value="1"/>
</dbReference>
<dbReference type="Pfam" id="PF04818">
    <property type="entry name" value="CID"/>
    <property type="match status" value="1"/>
</dbReference>
<evidence type="ECO:0000256" key="1">
    <source>
        <dbReference type="ARBA" id="ARBA00022664"/>
    </source>
</evidence>
<feature type="region of interest" description="Disordered" evidence="2">
    <location>
        <begin position="111"/>
        <end position="158"/>
    </location>
</feature>
<reference evidence="4 5" key="1">
    <citation type="submission" date="2024-02" db="EMBL/GenBank/DDBJ databases">
        <authorList>
            <person name="Vignale AGUSTIN F."/>
            <person name="Sosa J E."/>
            <person name="Modenutti C."/>
        </authorList>
    </citation>
    <scope>NUCLEOTIDE SEQUENCE [LARGE SCALE GENOMIC DNA]</scope>
</reference>
<proteinExistence type="predicted"/>
<feature type="compositionally biased region" description="Polar residues" evidence="2">
    <location>
        <begin position="196"/>
        <end position="208"/>
    </location>
</feature>
<feature type="region of interest" description="Disordered" evidence="2">
    <location>
        <begin position="1110"/>
        <end position="1131"/>
    </location>
</feature>
<dbReference type="PANTHER" id="PTHR12550:SF49">
    <property type="entry name" value="PROTEIN HUA2-LIKE 2-RELATED"/>
    <property type="match status" value="1"/>
</dbReference>
<gene>
    <name evidence="4" type="ORF">ILEXP_LOCUS45667</name>
</gene>
<dbReference type="Proteomes" id="UP001642360">
    <property type="component" value="Unassembled WGS sequence"/>
</dbReference>
<comment type="caution">
    <text evidence="4">The sequence shown here is derived from an EMBL/GenBank/DDBJ whole genome shotgun (WGS) entry which is preliminary data.</text>
</comment>
<feature type="region of interest" description="Disordered" evidence="2">
    <location>
        <begin position="173"/>
        <end position="214"/>
    </location>
</feature>
<dbReference type="EMBL" id="CAUOFW020006724">
    <property type="protein sequence ID" value="CAK9175840.1"/>
    <property type="molecule type" value="Genomic_DNA"/>
</dbReference>
<evidence type="ECO:0000313" key="5">
    <source>
        <dbReference type="Proteomes" id="UP001642360"/>
    </source>
</evidence>
<protein>
    <recommendedName>
        <fullName evidence="3">CID domain-containing protein</fullName>
    </recommendedName>
</protein>
<feature type="region of interest" description="Disordered" evidence="2">
    <location>
        <begin position="418"/>
        <end position="444"/>
    </location>
</feature>
<dbReference type="InterPro" id="IPR006569">
    <property type="entry name" value="CID_dom"/>
</dbReference>
<evidence type="ECO:0000259" key="3">
    <source>
        <dbReference type="PROSITE" id="PS51391"/>
    </source>
</evidence>
<dbReference type="PROSITE" id="PS51391">
    <property type="entry name" value="CID"/>
    <property type="match status" value="1"/>
</dbReference>
<keyword evidence="5" id="KW-1185">Reference proteome</keyword>
<dbReference type="GO" id="GO:0005634">
    <property type="term" value="C:nucleus"/>
    <property type="evidence" value="ECO:0007669"/>
    <property type="project" value="UniProtKB-ARBA"/>
</dbReference>
<evidence type="ECO:0000313" key="4">
    <source>
        <dbReference type="EMBL" id="CAK9175840.1"/>
    </source>
</evidence>
<feature type="domain" description="CID" evidence="3">
    <location>
        <begin position="816"/>
        <end position="957"/>
    </location>
</feature>
<feature type="region of interest" description="Disordered" evidence="2">
    <location>
        <begin position="64"/>
        <end position="91"/>
    </location>
</feature>
<dbReference type="SMART" id="SM00582">
    <property type="entry name" value="RPR"/>
    <property type="match status" value="1"/>
</dbReference>
<name>A0ABC8U270_9AQUA</name>
<accession>A0ABC8U270</accession>
<evidence type="ECO:0000256" key="2">
    <source>
        <dbReference type="SAM" id="MobiDB-lite"/>
    </source>
</evidence>